<name>A0A0S6UBW0_NEOTH</name>
<dbReference type="Gene3D" id="3.40.50.300">
    <property type="entry name" value="P-loop containing nucleotide triphosphate hydrolases"/>
    <property type="match status" value="1"/>
</dbReference>
<reference evidence="1" key="1">
    <citation type="journal article" date="2014" name="Gene">
        <title>Genome-guided analysis of transformation efficiency and carbon dioxide assimilation by Moorella thermoacetica Y72.</title>
        <authorList>
            <person name="Tsukahara K."/>
            <person name="Kita A."/>
            <person name="Nakashimada Y."/>
            <person name="Hoshino T."/>
            <person name="Murakami K."/>
        </authorList>
    </citation>
    <scope>NUCLEOTIDE SEQUENCE [LARGE SCALE GENOMIC DNA]</scope>
    <source>
        <strain evidence="1">Y72</strain>
    </source>
</reference>
<dbReference type="SUPFAM" id="SSF52540">
    <property type="entry name" value="P-loop containing nucleoside triphosphate hydrolases"/>
    <property type="match status" value="1"/>
</dbReference>
<dbReference type="RefSeq" id="WP_235551359.1">
    <property type="nucleotide sequence ID" value="NZ_DF238840.1"/>
</dbReference>
<accession>A0A0S6UBW0</accession>
<organism evidence="1">
    <name type="scientific">Moorella thermoacetica Y72</name>
    <dbReference type="NCBI Taxonomy" id="1325331"/>
    <lineage>
        <taxon>Bacteria</taxon>
        <taxon>Bacillati</taxon>
        <taxon>Bacillota</taxon>
        <taxon>Clostridia</taxon>
        <taxon>Neomoorellales</taxon>
        <taxon>Neomoorellaceae</taxon>
        <taxon>Neomoorella</taxon>
    </lineage>
</organism>
<dbReference type="AlphaFoldDB" id="A0A0S6UBW0"/>
<dbReference type="InterPro" id="IPR027417">
    <property type="entry name" value="P-loop_NTPase"/>
</dbReference>
<dbReference type="PANTHER" id="PTHR34301:SF8">
    <property type="entry name" value="ATPASE DOMAIN-CONTAINING PROTEIN"/>
    <property type="match status" value="1"/>
</dbReference>
<dbReference type="Proteomes" id="UP000063718">
    <property type="component" value="Unassembled WGS sequence"/>
</dbReference>
<dbReference type="GeneID" id="45617780"/>
<protein>
    <submittedName>
        <fullName evidence="1">Predicted ATPase</fullName>
    </submittedName>
</protein>
<gene>
    <name evidence="1" type="ORF">MTY_0214</name>
</gene>
<dbReference type="EMBL" id="DF238840">
    <property type="protein sequence ID" value="GAF24886.1"/>
    <property type="molecule type" value="Genomic_DNA"/>
</dbReference>
<sequence>MSINGGFVMTKGLFPLGGPVAKEDLVGREQFIVSLVNRLSEGQSVMLAGPRRIGKTSLAHEVLRRMKNKGAYTAAVDFFRFSGKRDFAASLIDACLENRTGINKTLNVLRDRAKAMAGGAQFAIKLKDLEISFGFPDKKSDDELLDYALKLPGILADRDEKVMVVMFDEFQEASRVTDPEIFKRMRAHFQTQKGVAYLFLGSKEGMMQTLFGGRKEAFYRFAIMLPIPIIAEDDWIPYITQKFASRNIQTDAEVVKEIIQFSGGHPQDTMFLCSEVYYTLLETGNNVLTRDYVRLGYNRAMLALAPIFDEMLDDLSTRPQVRRVLYQLAAGENVYQEGIHPNKIKRAVDHLISRAVIEKTARGSYVFVEPMFQQYILQQFQ</sequence>
<dbReference type="PANTHER" id="PTHR34301">
    <property type="entry name" value="DNA-BINDING PROTEIN-RELATED"/>
    <property type="match status" value="1"/>
</dbReference>
<proteinExistence type="predicted"/>
<evidence type="ECO:0000313" key="1">
    <source>
        <dbReference type="EMBL" id="GAF24886.1"/>
    </source>
</evidence>